<evidence type="ECO:0000256" key="4">
    <source>
        <dbReference type="ARBA" id="ARBA00023136"/>
    </source>
</evidence>
<evidence type="ECO:0000256" key="6">
    <source>
        <dbReference type="SAM" id="Phobius"/>
    </source>
</evidence>
<evidence type="ECO:0000313" key="7">
    <source>
        <dbReference type="EMBL" id="KAK4390973.1"/>
    </source>
</evidence>
<feature type="transmembrane region" description="Helical" evidence="6">
    <location>
        <begin position="12"/>
        <end position="31"/>
    </location>
</feature>
<dbReference type="EMBL" id="JACGWL010000012">
    <property type="protein sequence ID" value="KAK4390973.1"/>
    <property type="molecule type" value="Genomic_DNA"/>
</dbReference>
<evidence type="ECO:0000256" key="3">
    <source>
        <dbReference type="ARBA" id="ARBA00022989"/>
    </source>
</evidence>
<feature type="transmembrane region" description="Helical" evidence="6">
    <location>
        <begin position="262"/>
        <end position="281"/>
    </location>
</feature>
<dbReference type="AlphaFoldDB" id="A0AAE1WCR0"/>
<sequence>MNVGMEKQKPYIAVVIIQCSYAGMILLSKAAMSSGLRPSVFVVYRQAFATLALLPFLFFFRRLALSLNLNLAGLDYISATFGTAILSIVPALVFIMAVCMRIEKVAITEWHGMGKVLGTILGLLGAMAFTFYKGPPLFSSSRSDETHHSFHENTRTKQEWIKGSLLAIVAQLFYSMWLTMQLSDGNNLWRSHGEEPNLLEACLEHPTLIRSLLWCYCDRNNLLVASLGYREERPCFQCDFGPLALILAAIFSALFLNETLHWGSVLGGGLLVLGLYSFLWGRNREAQKAQNGAQQQLDHPMDEAHFEGITSMSPDEEQGKKTQKDSPN</sequence>
<feature type="transmembrane region" description="Helical" evidence="6">
    <location>
        <begin position="112"/>
        <end position="132"/>
    </location>
</feature>
<evidence type="ECO:0000313" key="8">
    <source>
        <dbReference type="Proteomes" id="UP001289374"/>
    </source>
</evidence>
<dbReference type="SUPFAM" id="SSF103481">
    <property type="entry name" value="Multidrug resistance efflux transporter EmrE"/>
    <property type="match status" value="1"/>
</dbReference>
<comment type="subcellular location">
    <subcellularLocation>
        <location evidence="1">Membrane</location>
        <topology evidence="1">Multi-pass membrane protein</topology>
    </subcellularLocation>
</comment>
<dbReference type="GO" id="GO:0022857">
    <property type="term" value="F:transmembrane transporter activity"/>
    <property type="evidence" value="ECO:0007669"/>
    <property type="project" value="InterPro"/>
</dbReference>
<keyword evidence="2 6" id="KW-0812">Transmembrane</keyword>
<reference evidence="7" key="1">
    <citation type="submission" date="2020-06" db="EMBL/GenBank/DDBJ databases">
        <authorList>
            <person name="Li T."/>
            <person name="Hu X."/>
            <person name="Zhang T."/>
            <person name="Song X."/>
            <person name="Zhang H."/>
            <person name="Dai N."/>
            <person name="Sheng W."/>
            <person name="Hou X."/>
            <person name="Wei L."/>
        </authorList>
    </citation>
    <scope>NUCLEOTIDE SEQUENCE</scope>
    <source>
        <strain evidence="7">K16</strain>
        <tissue evidence="7">Leaf</tissue>
    </source>
</reference>
<name>A0AAE1WCR0_9LAMI</name>
<feature type="compositionally biased region" description="Basic and acidic residues" evidence="5">
    <location>
        <begin position="317"/>
        <end position="328"/>
    </location>
</feature>
<evidence type="ECO:0000256" key="2">
    <source>
        <dbReference type="ARBA" id="ARBA00022692"/>
    </source>
</evidence>
<organism evidence="7 8">
    <name type="scientific">Sesamum angolense</name>
    <dbReference type="NCBI Taxonomy" id="2727404"/>
    <lineage>
        <taxon>Eukaryota</taxon>
        <taxon>Viridiplantae</taxon>
        <taxon>Streptophyta</taxon>
        <taxon>Embryophyta</taxon>
        <taxon>Tracheophyta</taxon>
        <taxon>Spermatophyta</taxon>
        <taxon>Magnoliopsida</taxon>
        <taxon>eudicotyledons</taxon>
        <taxon>Gunneridae</taxon>
        <taxon>Pentapetalae</taxon>
        <taxon>asterids</taxon>
        <taxon>lamiids</taxon>
        <taxon>Lamiales</taxon>
        <taxon>Pedaliaceae</taxon>
        <taxon>Sesamum</taxon>
    </lineage>
</organism>
<comment type="caution">
    <text evidence="7">The sequence shown here is derived from an EMBL/GenBank/DDBJ whole genome shotgun (WGS) entry which is preliminary data.</text>
</comment>
<gene>
    <name evidence="7" type="ORF">Sango_2160600</name>
</gene>
<accession>A0AAE1WCR0</accession>
<dbReference type="GO" id="GO:0016020">
    <property type="term" value="C:membrane"/>
    <property type="evidence" value="ECO:0007669"/>
    <property type="project" value="InterPro"/>
</dbReference>
<feature type="transmembrane region" description="Helical" evidence="6">
    <location>
        <begin position="76"/>
        <end position="100"/>
    </location>
</feature>
<keyword evidence="3 6" id="KW-1133">Transmembrane helix</keyword>
<feature type="region of interest" description="Disordered" evidence="5">
    <location>
        <begin position="304"/>
        <end position="328"/>
    </location>
</feature>
<feature type="transmembrane region" description="Helical" evidence="6">
    <location>
        <begin position="43"/>
        <end position="64"/>
    </location>
</feature>
<dbReference type="Proteomes" id="UP001289374">
    <property type="component" value="Unassembled WGS sequence"/>
</dbReference>
<dbReference type="InterPro" id="IPR030184">
    <property type="entry name" value="WAT1-related"/>
</dbReference>
<evidence type="ECO:0000256" key="5">
    <source>
        <dbReference type="SAM" id="MobiDB-lite"/>
    </source>
</evidence>
<reference evidence="7" key="2">
    <citation type="journal article" date="2024" name="Plant">
        <title>Genomic evolution and insights into agronomic trait innovations of Sesamum species.</title>
        <authorList>
            <person name="Miao H."/>
            <person name="Wang L."/>
            <person name="Qu L."/>
            <person name="Liu H."/>
            <person name="Sun Y."/>
            <person name="Le M."/>
            <person name="Wang Q."/>
            <person name="Wei S."/>
            <person name="Zheng Y."/>
            <person name="Lin W."/>
            <person name="Duan Y."/>
            <person name="Cao H."/>
            <person name="Xiong S."/>
            <person name="Wang X."/>
            <person name="Wei L."/>
            <person name="Li C."/>
            <person name="Ma Q."/>
            <person name="Ju M."/>
            <person name="Zhao R."/>
            <person name="Li G."/>
            <person name="Mu C."/>
            <person name="Tian Q."/>
            <person name="Mei H."/>
            <person name="Zhang T."/>
            <person name="Gao T."/>
            <person name="Zhang H."/>
        </authorList>
    </citation>
    <scope>NUCLEOTIDE SEQUENCE</scope>
    <source>
        <strain evidence="7">K16</strain>
    </source>
</reference>
<dbReference type="PANTHER" id="PTHR31218">
    <property type="entry name" value="WAT1-RELATED PROTEIN"/>
    <property type="match status" value="1"/>
</dbReference>
<dbReference type="InterPro" id="IPR037185">
    <property type="entry name" value="EmrE-like"/>
</dbReference>
<protein>
    <submittedName>
        <fullName evidence="7">WAT1-related protein</fullName>
    </submittedName>
</protein>
<evidence type="ECO:0000256" key="1">
    <source>
        <dbReference type="ARBA" id="ARBA00004141"/>
    </source>
</evidence>
<keyword evidence="8" id="KW-1185">Reference proteome</keyword>
<keyword evidence="4 6" id="KW-0472">Membrane</keyword>
<proteinExistence type="predicted"/>